<dbReference type="InterPro" id="IPR048808">
    <property type="entry name" value="PG_0320-like_C"/>
</dbReference>
<dbReference type="GO" id="GO:0008234">
    <property type="term" value="F:cysteine-type peptidase activity"/>
    <property type="evidence" value="ECO:0007669"/>
    <property type="project" value="UniProtKB-KW"/>
</dbReference>
<dbReference type="EMBL" id="FUXE01000001">
    <property type="protein sequence ID" value="SJZ44764.1"/>
    <property type="molecule type" value="Genomic_DNA"/>
</dbReference>
<proteinExistence type="inferred from homology"/>
<comment type="similarity">
    <text evidence="1">Belongs to the peptidase C25 family.</text>
</comment>
<keyword evidence="3" id="KW-0378">Hydrolase</keyword>
<protein>
    <recommendedName>
        <fullName evidence="5">PG-0320-like C-terminal domain-containing protein</fullName>
    </recommendedName>
</protein>
<dbReference type="Proteomes" id="UP000190121">
    <property type="component" value="Unassembled WGS sequence"/>
</dbReference>
<name>A0A1T4KQS2_9PORP</name>
<evidence type="ECO:0000256" key="2">
    <source>
        <dbReference type="ARBA" id="ARBA00022670"/>
    </source>
</evidence>
<evidence type="ECO:0000313" key="6">
    <source>
        <dbReference type="EMBL" id="SJZ44764.1"/>
    </source>
</evidence>
<dbReference type="STRING" id="29524.SAMN02745171_00151"/>
<keyword evidence="7" id="KW-1185">Reference proteome</keyword>
<keyword evidence="4" id="KW-0843">Virulence</keyword>
<dbReference type="GO" id="GO:0006508">
    <property type="term" value="P:proteolysis"/>
    <property type="evidence" value="ECO:0007669"/>
    <property type="project" value="UniProtKB-KW"/>
</dbReference>
<dbReference type="PANTHER" id="PTHR37833">
    <property type="entry name" value="LIPOPROTEIN-RELATED"/>
    <property type="match status" value="1"/>
</dbReference>
<dbReference type="Pfam" id="PF21577">
    <property type="entry name" value="PG_0320-like_C"/>
    <property type="match status" value="1"/>
</dbReference>
<dbReference type="InterPro" id="IPR013783">
    <property type="entry name" value="Ig-like_fold"/>
</dbReference>
<dbReference type="Pfam" id="PF07610">
    <property type="entry name" value="DUF1573"/>
    <property type="match status" value="1"/>
</dbReference>
<evidence type="ECO:0000256" key="3">
    <source>
        <dbReference type="ARBA" id="ARBA00022807"/>
    </source>
</evidence>
<organism evidence="6 7">
    <name type="scientific">Porphyromonas circumdentaria</name>
    <dbReference type="NCBI Taxonomy" id="29524"/>
    <lineage>
        <taxon>Bacteria</taxon>
        <taxon>Pseudomonadati</taxon>
        <taxon>Bacteroidota</taxon>
        <taxon>Bacteroidia</taxon>
        <taxon>Bacteroidales</taxon>
        <taxon>Porphyromonadaceae</taxon>
        <taxon>Porphyromonas</taxon>
    </lineage>
</organism>
<gene>
    <name evidence="6" type="ORF">SAMN02745171_00151</name>
</gene>
<keyword evidence="3" id="KW-0788">Thiol protease</keyword>
<evidence type="ECO:0000256" key="4">
    <source>
        <dbReference type="ARBA" id="ARBA00023026"/>
    </source>
</evidence>
<feature type="domain" description="PG-0320-like C-terminal" evidence="5">
    <location>
        <begin position="144"/>
        <end position="247"/>
    </location>
</feature>
<evidence type="ECO:0000313" key="7">
    <source>
        <dbReference type="Proteomes" id="UP000190121"/>
    </source>
</evidence>
<reference evidence="7" key="1">
    <citation type="submission" date="2017-02" db="EMBL/GenBank/DDBJ databases">
        <authorList>
            <person name="Varghese N."/>
            <person name="Submissions S."/>
        </authorList>
    </citation>
    <scope>NUCLEOTIDE SEQUENCE [LARGE SCALE GENOMIC DNA]</scope>
    <source>
        <strain evidence="7">ATCC 51356</strain>
    </source>
</reference>
<evidence type="ECO:0000256" key="1">
    <source>
        <dbReference type="ARBA" id="ARBA00006067"/>
    </source>
</evidence>
<dbReference type="RefSeq" id="WP_078736115.1">
    <property type="nucleotide sequence ID" value="NZ_FUXE01000001.1"/>
</dbReference>
<dbReference type="AlphaFoldDB" id="A0A1T4KQS2"/>
<dbReference type="PANTHER" id="PTHR37833:SF1">
    <property type="entry name" value="SIGNAL PEPTIDE PROTEIN"/>
    <property type="match status" value="1"/>
</dbReference>
<sequence>MVKSRVLYIVGLFLLWGQVTSLYAQKEAPLLVLTDSVYNFGNIAEERGMVTATFSFTNQGTLPLVITQVTTDCGCTTSSYTQEAVAPGKQGSVQVVYNPVGRPGPFVRTVRIYSNANRVAKAVVKGIVTQLGRGSSKKYSHSIGELKLSSEEIFFSVTTERNQTPIRLQLLNTAPENLRVKVVKAPSFLSFDKKEFVLSSKEPEELEITPKMPETKRPNIYRGDIVIEVLDQNNVESKGSVRVTMPFLQRSSLPTEKSPKLELNTYHDLGVIEPGASFKGFVELDNVGEGDLLVYGVISGDDALKINSFDSKIKASKKGRINYTIDTQKMGGGREFATNVSLLVNDPSAPLRKVRVQIRTLNTKKNK</sequence>
<accession>A0A1T4KQS2</accession>
<keyword evidence="2" id="KW-0645">Protease</keyword>
<dbReference type="Gene3D" id="2.60.40.10">
    <property type="entry name" value="Immunoglobulins"/>
    <property type="match status" value="3"/>
</dbReference>
<dbReference type="InterPro" id="IPR011467">
    <property type="entry name" value="DUF1573"/>
</dbReference>
<dbReference type="OrthoDB" id="1449040at2"/>
<evidence type="ECO:0000259" key="5">
    <source>
        <dbReference type="Pfam" id="PF21577"/>
    </source>
</evidence>